<dbReference type="EMBL" id="KB446543">
    <property type="protein sequence ID" value="EME40815.1"/>
    <property type="molecule type" value="Genomic_DNA"/>
</dbReference>
<organism evidence="2 3">
    <name type="scientific">Dothistroma septosporum (strain NZE10 / CBS 128990)</name>
    <name type="common">Red band needle blight fungus</name>
    <name type="synonym">Mycosphaerella pini</name>
    <dbReference type="NCBI Taxonomy" id="675120"/>
    <lineage>
        <taxon>Eukaryota</taxon>
        <taxon>Fungi</taxon>
        <taxon>Dikarya</taxon>
        <taxon>Ascomycota</taxon>
        <taxon>Pezizomycotina</taxon>
        <taxon>Dothideomycetes</taxon>
        <taxon>Dothideomycetidae</taxon>
        <taxon>Mycosphaerellales</taxon>
        <taxon>Mycosphaerellaceae</taxon>
        <taxon>Dothistroma</taxon>
    </lineage>
</organism>
<accession>N1PH01</accession>
<proteinExistence type="predicted"/>
<dbReference type="OMA" id="STCRCVS"/>
<dbReference type="PANTHER" id="PTHR47939:SF1">
    <property type="entry name" value="OS04G0684500 PROTEIN"/>
    <property type="match status" value="1"/>
</dbReference>
<sequence length="674" mass="75664">MQTLWSRVAQVRTVCSCPQCAASVHGVSRNAATAASRRMPRYWTSSTIWYSGIFASAATLDATVKMQRREKWDLAIAEVKQELARPEPAPLEQADAQMPDELTSVSDYTPISIDDWEELETNTDSSIGRMHKPQWPTNTGPPLRREHLPPQSIYASEWRRNTADSLRWGHKKLERTSLSIELMQLKMFLELRLSPNDLEDAAQAVPASYARYLRLPPAQIKRLLRNKVNDFERLGRLDGKDVDLRGFERSPGDLLLTKYQQDDLGQYRHTTRNMNRMLQVFFHEAHIGTRSIPNLLGKVYFTIGTSSAPPDVDTYNILLANLSHLRRHRLVEDAIISLQRTHMRPNEVSLAAILNHYTIISDAERFRLMVLRMLGRRGGLMAARRDILITDAGRARLVGNGRNDRILQLPYPTPLVFGALIKGVLHFSGFEKALQICSGMSQDGWGLCMSGMSPLLQDCAQRGDWESGLAVWQRIQALKAKSDNRVRQGWAAEPVKPQTYISMLRLCISAKQRDMFNEVLDQVHDLGKLKGAQIRDMLKSGEQRMMEDDPVRAAVMTTSAIKDERLALRGKLVNAELSPTPTAQKSIESDGRDSPAAQSLVTMPQKGSRSIAAVDHGVLPDDKTCGPEDRQKVVQPLPKGSARHFRPAGESAHRHNPSGHGSLEQQEHRVALTA</sequence>
<feature type="compositionally biased region" description="Polar residues" evidence="1">
    <location>
        <begin position="577"/>
        <end position="586"/>
    </location>
</feature>
<dbReference type="Proteomes" id="UP000016933">
    <property type="component" value="Unassembled WGS sequence"/>
</dbReference>
<protein>
    <submittedName>
        <fullName evidence="2">Uncharacterized protein</fullName>
    </submittedName>
</protein>
<evidence type="ECO:0000313" key="2">
    <source>
        <dbReference type="EMBL" id="EME40815.1"/>
    </source>
</evidence>
<keyword evidence="3" id="KW-1185">Reference proteome</keyword>
<feature type="compositionally biased region" description="Basic and acidic residues" evidence="1">
    <location>
        <begin position="665"/>
        <end position="674"/>
    </location>
</feature>
<feature type="region of interest" description="Disordered" evidence="1">
    <location>
        <begin position="126"/>
        <end position="147"/>
    </location>
</feature>
<evidence type="ECO:0000256" key="1">
    <source>
        <dbReference type="SAM" id="MobiDB-lite"/>
    </source>
</evidence>
<dbReference type="AlphaFoldDB" id="N1PH01"/>
<dbReference type="PANTHER" id="PTHR47939">
    <property type="entry name" value="MEMBRANE-ASSOCIATED SALT-INDUCIBLE PROTEIN-LIKE"/>
    <property type="match status" value="1"/>
</dbReference>
<dbReference type="HOGENOM" id="CLU_018733_0_0_1"/>
<feature type="region of interest" description="Disordered" evidence="1">
    <location>
        <begin position="577"/>
        <end position="674"/>
    </location>
</feature>
<dbReference type="STRING" id="675120.N1PH01"/>
<evidence type="ECO:0000313" key="3">
    <source>
        <dbReference type="Proteomes" id="UP000016933"/>
    </source>
</evidence>
<name>N1PH01_DOTSN</name>
<feature type="compositionally biased region" description="Polar residues" evidence="1">
    <location>
        <begin position="596"/>
        <end position="608"/>
    </location>
</feature>
<dbReference type="InterPro" id="IPR050667">
    <property type="entry name" value="PPR-containing_protein"/>
</dbReference>
<reference evidence="3" key="1">
    <citation type="journal article" date="2012" name="PLoS Genet.">
        <title>The genomes of the fungal plant pathogens Cladosporium fulvum and Dothistroma septosporum reveal adaptation to different hosts and lifestyles but also signatures of common ancestry.</title>
        <authorList>
            <person name="de Wit P.J.G.M."/>
            <person name="van der Burgt A."/>
            <person name="Oekmen B."/>
            <person name="Stergiopoulos I."/>
            <person name="Abd-Elsalam K.A."/>
            <person name="Aerts A.L."/>
            <person name="Bahkali A.H."/>
            <person name="Beenen H.G."/>
            <person name="Chettri P."/>
            <person name="Cox M.P."/>
            <person name="Datema E."/>
            <person name="de Vries R.P."/>
            <person name="Dhillon B."/>
            <person name="Ganley A.R."/>
            <person name="Griffiths S.A."/>
            <person name="Guo Y."/>
            <person name="Hamelin R.C."/>
            <person name="Henrissat B."/>
            <person name="Kabir M.S."/>
            <person name="Jashni M.K."/>
            <person name="Kema G."/>
            <person name="Klaubauf S."/>
            <person name="Lapidus A."/>
            <person name="Levasseur A."/>
            <person name="Lindquist E."/>
            <person name="Mehrabi R."/>
            <person name="Ohm R.A."/>
            <person name="Owen T.J."/>
            <person name="Salamov A."/>
            <person name="Schwelm A."/>
            <person name="Schijlen E."/>
            <person name="Sun H."/>
            <person name="van den Burg H.A."/>
            <person name="van Ham R.C.H.J."/>
            <person name="Zhang S."/>
            <person name="Goodwin S.B."/>
            <person name="Grigoriev I.V."/>
            <person name="Collemare J."/>
            <person name="Bradshaw R.E."/>
        </authorList>
    </citation>
    <scope>NUCLEOTIDE SEQUENCE [LARGE SCALE GENOMIC DNA]</scope>
    <source>
        <strain evidence="3">NZE10 / CBS 128990</strain>
    </source>
</reference>
<dbReference type="InterPro" id="IPR011990">
    <property type="entry name" value="TPR-like_helical_dom_sf"/>
</dbReference>
<dbReference type="OrthoDB" id="185373at2759"/>
<dbReference type="eggNOG" id="ENOG502SDIM">
    <property type="taxonomic scope" value="Eukaryota"/>
</dbReference>
<feature type="compositionally biased region" description="Basic and acidic residues" evidence="1">
    <location>
        <begin position="618"/>
        <end position="632"/>
    </location>
</feature>
<reference evidence="2 3" key="2">
    <citation type="journal article" date="2012" name="PLoS Pathog.">
        <title>Diverse lifestyles and strategies of plant pathogenesis encoded in the genomes of eighteen Dothideomycetes fungi.</title>
        <authorList>
            <person name="Ohm R.A."/>
            <person name="Feau N."/>
            <person name="Henrissat B."/>
            <person name="Schoch C.L."/>
            <person name="Horwitz B.A."/>
            <person name="Barry K.W."/>
            <person name="Condon B.J."/>
            <person name="Copeland A.C."/>
            <person name="Dhillon B."/>
            <person name="Glaser F."/>
            <person name="Hesse C.N."/>
            <person name="Kosti I."/>
            <person name="LaButti K."/>
            <person name="Lindquist E.A."/>
            <person name="Lucas S."/>
            <person name="Salamov A.A."/>
            <person name="Bradshaw R.E."/>
            <person name="Ciuffetti L."/>
            <person name="Hamelin R.C."/>
            <person name="Kema G.H.J."/>
            <person name="Lawrence C."/>
            <person name="Scott J.A."/>
            <person name="Spatafora J.W."/>
            <person name="Turgeon B.G."/>
            <person name="de Wit P.J.G.M."/>
            <person name="Zhong S."/>
            <person name="Goodwin S.B."/>
            <person name="Grigoriev I.V."/>
        </authorList>
    </citation>
    <scope>NUCLEOTIDE SEQUENCE [LARGE SCALE GENOMIC DNA]</scope>
    <source>
        <strain evidence="3">NZE10 / CBS 128990</strain>
    </source>
</reference>
<gene>
    <name evidence="2" type="ORF">DOTSEDRAFT_74399</name>
</gene>
<dbReference type="Gene3D" id="1.25.40.10">
    <property type="entry name" value="Tetratricopeptide repeat domain"/>
    <property type="match status" value="1"/>
</dbReference>